<dbReference type="STRING" id="7234.B4HCA7"/>
<name>B4HCA7_DROPE</name>
<organism evidence="10">
    <name type="scientific">Drosophila persimilis</name>
    <name type="common">Fruit fly</name>
    <dbReference type="NCBI Taxonomy" id="7234"/>
    <lineage>
        <taxon>Eukaryota</taxon>
        <taxon>Metazoa</taxon>
        <taxon>Ecdysozoa</taxon>
        <taxon>Arthropoda</taxon>
        <taxon>Hexapoda</taxon>
        <taxon>Insecta</taxon>
        <taxon>Pterygota</taxon>
        <taxon>Neoptera</taxon>
        <taxon>Endopterygota</taxon>
        <taxon>Diptera</taxon>
        <taxon>Brachycera</taxon>
        <taxon>Muscomorpha</taxon>
        <taxon>Ephydroidea</taxon>
        <taxon>Drosophilidae</taxon>
        <taxon>Drosophila</taxon>
        <taxon>Sophophora</taxon>
    </lineage>
</organism>
<protein>
    <submittedName>
        <fullName evidence="9">GL21432</fullName>
    </submittedName>
</protein>
<evidence type="ECO:0000256" key="4">
    <source>
        <dbReference type="ARBA" id="ARBA00022982"/>
    </source>
</evidence>
<evidence type="ECO:0000313" key="10">
    <source>
        <dbReference type="Proteomes" id="UP000008744"/>
    </source>
</evidence>
<feature type="transmembrane region" description="Helical" evidence="7">
    <location>
        <begin position="97"/>
        <end position="118"/>
    </location>
</feature>
<evidence type="ECO:0000313" key="9">
    <source>
        <dbReference type="EMBL" id="EDW25715.1"/>
    </source>
</evidence>
<dbReference type="OrthoDB" id="7867181at2759"/>
<dbReference type="CDD" id="cd08554">
    <property type="entry name" value="Cyt_b561"/>
    <property type="match status" value="1"/>
</dbReference>
<feature type="transmembrane region" description="Helical" evidence="7">
    <location>
        <begin position="179"/>
        <end position="199"/>
    </location>
</feature>
<proteinExistence type="predicted"/>
<dbReference type="Pfam" id="PF03188">
    <property type="entry name" value="Cytochrom_B561"/>
    <property type="match status" value="1"/>
</dbReference>
<keyword evidence="6 7" id="KW-0472">Membrane</keyword>
<evidence type="ECO:0000256" key="5">
    <source>
        <dbReference type="ARBA" id="ARBA00022989"/>
    </source>
</evidence>
<feature type="transmembrane region" description="Helical" evidence="7">
    <location>
        <begin position="27"/>
        <end position="52"/>
    </location>
</feature>
<keyword evidence="4" id="KW-0249">Electron transport</keyword>
<dbReference type="HOGENOM" id="CLU_089762_0_0_1"/>
<dbReference type="GO" id="GO:0016020">
    <property type="term" value="C:membrane"/>
    <property type="evidence" value="ECO:0007669"/>
    <property type="project" value="UniProtKB-SubCell"/>
</dbReference>
<dbReference type="PhylomeDB" id="B4HCA7"/>
<feature type="transmembrane region" description="Helical" evidence="7">
    <location>
        <begin position="64"/>
        <end position="85"/>
    </location>
</feature>
<dbReference type="EMBL" id="CH479292">
    <property type="protein sequence ID" value="EDW25715.1"/>
    <property type="molecule type" value="Genomic_DNA"/>
</dbReference>
<sequence>MENTTLGNIILDEFTWDFMAAIFDGELYSIIVEIVAQTLLIAIGVAIATKCLVRGLVRTAEHAFYCVLGLFLAVGEALLFRHSWWLVRMIGMPSLELMHSTLGLLGFWSGCIGVLPKLRQWSELKRRHGHTSCISIKHCLTKHGLCGLMGLLLTLGCLFSGLALLGIRNVFLHWSHRILGLSGFFCSICSQWFAFNSGFARREWRENQIKLFKLGSLATIITVAHFELWSLARDVVYLMSKSTLGPIGVKEEESS</sequence>
<dbReference type="KEGG" id="dpe:6603509"/>
<dbReference type="OMA" id="QWFALNL"/>
<keyword evidence="3 7" id="KW-0812">Transmembrane</keyword>
<evidence type="ECO:0000256" key="7">
    <source>
        <dbReference type="SAM" id="Phobius"/>
    </source>
</evidence>
<keyword evidence="10" id="KW-1185">Reference proteome</keyword>
<feature type="transmembrane region" description="Helical" evidence="7">
    <location>
        <begin position="211"/>
        <end position="232"/>
    </location>
</feature>
<dbReference type="AlphaFoldDB" id="B4HCA7"/>
<evidence type="ECO:0000256" key="2">
    <source>
        <dbReference type="ARBA" id="ARBA00022448"/>
    </source>
</evidence>
<dbReference type="InterPro" id="IPR006593">
    <property type="entry name" value="Cyt_b561/ferric_Rdtase_TM"/>
</dbReference>
<evidence type="ECO:0000256" key="1">
    <source>
        <dbReference type="ARBA" id="ARBA00004370"/>
    </source>
</evidence>
<evidence type="ECO:0000259" key="8">
    <source>
        <dbReference type="SMART" id="SM00665"/>
    </source>
</evidence>
<accession>B4HCA7</accession>
<dbReference type="Proteomes" id="UP000008744">
    <property type="component" value="Unassembled WGS sequence"/>
</dbReference>
<keyword evidence="5 7" id="KW-1133">Transmembrane helix</keyword>
<comment type="subcellular location">
    <subcellularLocation>
        <location evidence="1">Membrane</location>
    </subcellularLocation>
</comment>
<feature type="transmembrane region" description="Helical" evidence="7">
    <location>
        <begin position="145"/>
        <end position="167"/>
    </location>
</feature>
<evidence type="ECO:0000256" key="6">
    <source>
        <dbReference type="ARBA" id="ARBA00023136"/>
    </source>
</evidence>
<feature type="domain" description="Cytochrome b561" evidence="8">
    <location>
        <begin position="61"/>
        <end position="195"/>
    </location>
</feature>
<dbReference type="SMART" id="SM00665">
    <property type="entry name" value="B561"/>
    <property type="match status" value="1"/>
</dbReference>
<evidence type="ECO:0000256" key="3">
    <source>
        <dbReference type="ARBA" id="ARBA00022692"/>
    </source>
</evidence>
<gene>
    <name evidence="9" type="primary">Dper\GL21432</name>
    <name evidence="9" type="ORF">Dper_GL21432</name>
</gene>
<keyword evidence="2" id="KW-0813">Transport</keyword>
<reference evidence="9 10" key="1">
    <citation type="journal article" date="2007" name="Nature">
        <title>Evolution of genes and genomes on the Drosophila phylogeny.</title>
        <authorList>
            <consortium name="Drosophila 12 Genomes Consortium"/>
            <person name="Clark A.G."/>
            <person name="Eisen M.B."/>
            <person name="Smith D.R."/>
            <person name="Bergman C.M."/>
            <person name="Oliver B."/>
            <person name="Markow T.A."/>
            <person name="Kaufman T.C."/>
            <person name="Kellis M."/>
            <person name="Gelbart W."/>
            <person name="Iyer V.N."/>
            <person name="Pollard D.A."/>
            <person name="Sackton T.B."/>
            <person name="Larracuente A.M."/>
            <person name="Singh N.D."/>
            <person name="Abad J.P."/>
            <person name="Abt D.N."/>
            <person name="Adryan B."/>
            <person name="Aguade M."/>
            <person name="Akashi H."/>
            <person name="Anderson W.W."/>
            <person name="Aquadro C.F."/>
            <person name="Ardell D.H."/>
            <person name="Arguello R."/>
            <person name="Artieri C.G."/>
            <person name="Barbash D.A."/>
            <person name="Barker D."/>
            <person name="Barsanti P."/>
            <person name="Batterham P."/>
            <person name="Batzoglou S."/>
            <person name="Begun D."/>
            <person name="Bhutkar A."/>
            <person name="Blanco E."/>
            <person name="Bosak S.A."/>
            <person name="Bradley R.K."/>
            <person name="Brand A.D."/>
            <person name="Brent M.R."/>
            <person name="Brooks A.N."/>
            <person name="Brown R.H."/>
            <person name="Butlin R.K."/>
            <person name="Caggese C."/>
            <person name="Calvi B.R."/>
            <person name="Bernardo de Carvalho A."/>
            <person name="Caspi A."/>
            <person name="Castrezana S."/>
            <person name="Celniker S.E."/>
            <person name="Chang J.L."/>
            <person name="Chapple C."/>
            <person name="Chatterji S."/>
            <person name="Chinwalla A."/>
            <person name="Civetta A."/>
            <person name="Clifton S.W."/>
            <person name="Comeron J.M."/>
            <person name="Costello J.C."/>
            <person name="Coyne J.A."/>
            <person name="Daub J."/>
            <person name="David R.G."/>
            <person name="Delcher A.L."/>
            <person name="Delehaunty K."/>
            <person name="Do C.B."/>
            <person name="Ebling H."/>
            <person name="Edwards K."/>
            <person name="Eickbush T."/>
            <person name="Evans J.D."/>
            <person name="Filipski A."/>
            <person name="Findeiss S."/>
            <person name="Freyhult E."/>
            <person name="Fulton L."/>
            <person name="Fulton R."/>
            <person name="Garcia A.C."/>
            <person name="Gardiner A."/>
            <person name="Garfield D.A."/>
            <person name="Garvin B.E."/>
            <person name="Gibson G."/>
            <person name="Gilbert D."/>
            <person name="Gnerre S."/>
            <person name="Godfrey J."/>
            <person name="Good R."/>
            <person name="Gotea V."/>
            <person name="Gravely B."/>
            <person name="Greenberg A.J."/>
            <person name="Griffiths-Jones S."/>
            <person name="Gross S."/>
            <person name="Guigo R."/>
            <person name="Gustafson E.A."/>
            <person name="Haerty W."/>
            <person name="Hahn M.W."/>
            <person name="Halligan D.L."/>
            <person name="Halpern A.L."/>
            <person name="Halter G.M."/>
            <person name="Han M.V."/>
            <person name="Heger A."/>
            <person name="Hillier L."/>
            <person name="Hinrichs A.S."/>
            <person name="Holmes I."/>
            <person name="Hoskins R.A."/>
            <person name="Hubisz M.J."/>
            <person name="Hultmark D."/>
            <person name="Huntley M.A."/>
            <person name="Jaffe D.B."/>
            <person name="Jagadeeshan S."/>
            <person name="Jeck W.R."/>
            <person name="Johnson J."/>
            <person name="Jones C.D."/>
            <person name="Jordan W.C."/>
            <person name="Karpen G.H."/>
            <person name="Kataoka E."/>
            <person name="Keightley P.D."/>
            <person name="Kheradpour P."/>
            <person name="Kirkness E.F."/>
            <person name="Koerich L.B."/>
            <person name="Kristiansen K."/>
            <person name="Kudrna D."/>
            <person name="Kulathinal R.J."/>
            <person name="Kumar S."/>
            <person name="Kwok R."/>
            <person name="Lander E."/>
            <person name="Langley C.H."/>
            <person name="Lapoint R."/>
            <person name="Lazzaro B.P."/>
            <person name="Lee S.J."/>
            <person name="Levesque L."/>
            <person name="Li R."/>
            <person name="Lin C.F."/>
            <person name="Lin M.F."/>
            <person name="Lindblad-Toh K."/>
            <person name="Llopart A."/>
            <person name="Long M."/>
            <person name="Low L."/>
            <person name="Lozovsky E."/>
            <person name="Lu J."/>
            <person name="Luo M."/>
            <person name="Machado C.A."/>
            <person name="Makalowski W."/>
            <person name="Marzo M."/>
            <person name="Matsuda M."/>
            <person name="Matzkin L."/>
            <person name="McAllister B."/>
            <person name="McBride C.S."/>
            <person name="McKernan B."/>
            <person name="McKernan K."/>
            <person name="Mendez-Lago M."/>
            <person name="Minx P."/>
            <person name="Mollenhauer M.U."/>
            <person name="Montooth K."/>
            <person name="Mount S.M."/>
            <person name="Mu X."/>
            <person name="Myers E."/>
            <person name="Negre B."/>
            <person name="Newfeld S."/>
            <person name="Nielsen R."/>
            <person name="Noor M.A."/>
            <person name="O'Grady P."/>
            <person name="Pachter L."/>
            <person name="Papaceit M."/>
            <person name="Parisi M.J."/>
            <person name="Parisi M."/>
            <person name="Parts L."/>
            <person name="Pedersen J.S."/>
            <person name="Pesole G."/>
            <person name="Phillippy A.M."/>
            <person name="Ponting C.P."/>
            <person name="Pop M."/>
            <person name="Porcelli D."/>
            <person name="Powell J.R."/>
            <person name="Prohaska S."/>
            <person name="Pruitt K."/>
            <person name="Puig M."/>
            <person name="Quesneville H."/>
            <person name="Ram K.R."/>
            <person name="Rand D."/>
            <person name="Rasmussen M.D."/>
            <person name="Reed L.K."/>
            <person name="Reenan R."/>
            <person name="Reily A."/>
            <person name="Remington K.A."/>
            <person name="Rieger T.T."/>
            <person name="Ritchie M.G."/>
            <person name="Robin C."/>
            <person name="Rogers Y.H."/>
            <person name="Rohde C."/>
            <person name="Rozas J."/>
            <person name="Rubenfield M.J."/>
            <person name="Ruiz A."/>
            <person name="Russo S."/>
            <person name="Salzberg S.L."/>
            <person name="Sanchez-Gracia A."/>
            <person name="Saranga D.J."/>
            <person name="Sato H."/>
            <person name="Schaeffer S.W."/>
            <person name="Schatz M.C."/>
            <person name="Schlenke T."/>
            <person name="Schwartz R."/>
            <person name="Segarra C."/>
            <person name="Singh R.S."/>
            <person name="Sirot L."/>
            <person name="Sirota M."/>
            <person name="Sisneros N.B."/>
            <person name="Smith C.D."/>
            <person name="Smith T.F."/>
            <person name="Spieth J."/>
            <person name="Stage D.E."/>
            <person name="Stark A."/>
            <person name="Stephan W."/>
            <person name="Strausberg R.L."/>
            <person name="Strempel S."/>
            <person name="Sturgill D."/>
            <person name="Sutton G."/>
            <person name="Sutton G.G."/>
            <person name="Tao W."/>
            <person name="Teichmann S."/>
            <person name="Tobari Y.N."/>
            <person name="Tomimura Y."/>
            <person name="Tsolas J.M."/>
            <person name="Valente V.L."/>
            <person name="Venter E."/>
            <person name="Venter J.C."/>
            <person name="Vicario S."/>
            <person name="Vieira F.G."/>
            <person name="Vilella A.J."/>
            <person name="Villasante A."/>
            <person name="Walenz B."/>
            <person name="Wang J."/>
            <person name="Wasserman M."/>
            <person name="Watts T."/>
            <person name="Wilson D."/>
            <person name="Wilson R.K."/>
            <person name="Wing R.A."/>
            <person name="Wolfner M.F."/>
            <person name="Wong A."/>
            <person name="Wong G.K."/>
            <person name="Wu C.I."/>
            <person name="Wu G."/>
            <person name="Yamamoto D."/>
            <person name="Yang H.P."/>
            <person name="Yang S.P."/>
            <person name="Yorke J.A."/>
            <person name="Yoshida K."/>
            <person name="Zdobnov E."/>
            <person name="Zhang P."/>
            <person name="Zhang Y."/>
            <person name="Zimin A.V."/>
            <person name="Baldwin J."/>
            <person name="Abdouelleil A."/>
            <person name="Abdulkadir J."/>
            <person name="Abebe A."/>
            <person name="Abera B."/>
            <person name="Abreu J."/>
            <person name="Acer S.C."/>
            <person name="Aftuck L."/>
            <person name="Alexander A."/>
            <person name="An P."/>
            <person name="Anderson E."/>
            <person name="Anderson S."/>
            <person name="Arachi H."/>
            <person name="Azer M."/>
            <person name="Bachantsang P."/>
            <person name="Barry A."/>
            <person name="Bayul T."/>
            <person name="Berlin A."/>
            <person name="Bessette D."/>
            <person name="Bloom T."/>
            <person name="Blye J."/>
            <person name="Boguslavskiy L."/>
            <person name="Bonnet C."/>
            <person name="Boukhgalter B."/>
            <person name="Bourzgui I."/>
            <person name="Brown A."/>
            <person name="Cahill P."/>
            <person name="Channer S."/>
            <person name="Cheshatsang Y."/>
            <person name="Chuda L."/>
            <person name="Citroen M."/>
            <person name="Collymore A."/>
            <person name="Cooke P."/>
            <person name="Costello M."/>
            <person name="D'Aco K."/>
            <person name="Daza R."/>
            <person name="De Haan G."/>
            <person name="DeGray S."/>
            <person name="DeMaso C."/>
            <person name="Dhargay N."/>
            <person name="Dooley K."/>
            <person name="Dooley E."/>
            <person name="Doricent M."/>
            <person name="Dorje P."/>
            <person name="Dorjee K."/>
            <person name="Dupes A."/>
            <person name="Elong R."/>
            <person name="Falk J."/>
            <person name="Farina A."/>
            <person name="Faro S."/>
            <person name="Ferguson D."/>
            <person name="Fisher S."/>
            <person name="Foley C.D."/>
            <person name="Franke A."/>
            <person name="Friedrich D."/>
            <person name="Gadbois L."/>
            <person name="Gearin G."/>
            <person name="Gearin C.R."/>
            <person name="Giannoukos G."/>
            <person name="Goode T."/>
            <person name="Graham J."/>
            <person name="Grandbois E."/>
            <person name="Grewal S."/>
            <person name="Gyaltsen K."/>
            <person name="Hafez N."/>
            <person name="Hagos B."/>
            <person name="Hall J."/>
            <person name="Henson C."/>
            <person name="Hollinger A."/>
            <person name="Honan T."/>
            <person name="Huard M.D."/>
            <person name="Hughes L."/>
            <person name="Hurhula B."/>
            <person name="Husby M.E."/>
            <person name="Kamat A."/>
            <person name="Kanga B."/>
            <person name="Kashin S."/>
            <person name="Khazanovich D."/>
            <person name="Kisner P."/>
            <person name="Lance K."/>
            <person name="Lara M."/>
            <person name="Lee W."/>
            <person name="Lennon N."/>
            <person name="Letendre F."/>
            <person name="LeVine R."/>
            <person name="Lipovsky A."/>
            <person name="Liu X."/>
            <person name="Liu J."/>
            <person name="Liu S."/>
            <person name="Lokyitsang T."/>
            <person name="Lokyitsang Y."/>
            <person name="Lubonja R."/>
            <person name="Lui A."/>
            <person name="MacDonald P."/>
            <person name="Magnisalis V."/>
            <person name="Maru K."/>
            <person name="Matthews C."/>
            <person name="McCusker W."/>
            <person name="McDonough S."/>
            <person name="Mehta T."/>
            <person name="Meldrim J."/>
            <person name="Meneus L."/>
            <person name="Mihai O."/>
            <person name="Mihalev A."/>
            <person name="Mihova T."/>
            <person name="Mittelman R."/>
            <person name="Mlenga V."/>
            <person name="Montmayeur A."/>
            <person name="Mulrain L."/>
            <person name="Navidi A."/>
            <person name="Naylor J."/>
            <person name="Negash T."/>
            <person name="Nguyen T."/>
            <person name="Nguyen N."/>
            <person name="Nicol R."/>
            <person name="Norbu C."/>
            <person name="Norbu N."/>
            <person name="Novod N."/>
            <person name="O'Neill B."/>
            <person name="Osman S."/>
            <person name="Markiewicz E."/>
            <person name="Oyono O.L."/>
            <person name="Patti C."/>
            <person name="Phunkhang P."/>
            <person name="Pierre F."/>
            <person name="Priest M."/>
            <person name="Raghuraman S."/>
            <person name="Rege F."/>
            <person name="Reyes R."/>
            <person name="Rise C."/>
            <person name="Rogov P."/>
            <person name="Ross K."/>
            <person name="Ryan E."/>
            <person name="Settipalli S."/>
            <person name="Shea T."/>
            <person name="Sherpa N."/>
            <person name="Shi L."/>
            <person name="Shih D."/>
            <person name="Sparrow T."/>
            <person name="Spaulding J."/>
            <person name="Stalker J."/>
            <person name="Stange-Thomann N."/>
            <person name="Stavropoulos S."/>
            <person name="Stone C."/>
            <person name="Strader C."/>
            <person name="Tesfaye S."/>
            <person name="Thomson T."/>
            <person name="Thoulutsang Y."/>
            <person name="Thoulutsang D."/>
            <person name="Topham K."/>
            <person name="Topping I."/>
            <person name="Tsamla T."/>
            <person name="Vassiliev H."/>
            <person name="Vo A."/>
            <person name="Wangchuk T."/>
            <person name="Wangdi T."/>
            <person name="Weiand M."/>
            <person name="Wilkinson J."/>
            <person name="Wilson A."/>
            <person name="Yadav S."/>
            <person name="Young G."/>
            <person name="Yu Q."/>
            <person name="Zembek L."/>
            <person name="Zhong D."/>
            <person name="Zimmer A."/>
            <person name="Zwirko Z."/>
            <person name="Jaffe D.B."/>
            <person name="Alvarez P."/>
            <person name="Brockman W."/>
            <person name="Butler J."/>
            <person name="Chin C."/>
            <person name="Gnerre S."/>
            <person name="Grabherr M."/>
            <person name="Kleber M."/>
            <person name="Mauceli E."/>
            <person name="MacCallum I."/>
        </authorList>
    </citation>
    <scope>NUCLEOTIDE SEQUENCE [LARGE SCALE GENOMIC DNA]</scope>
    <source>
        <strain evidence="10">MSH-3 / Tucson 14011-0111.49</strain>
    </source>
</reference>